<reference evidence="1" key="1">
    <citation type="submission" date="2015-11" db="EMBL/GenBank/DDBJ databases">
        <title>De novo transcriptome assembly of four potential Pierce s Disease insect vectors from Arizona vineyards.</title>
        <authorList>
            <person name="Tassone E.E."/>
        </authorList>
    </citation>
    <scope>NUCLEOTIDE SEQUENCE</scope>
</reference>
<feature type="non-terminal residue" evidence="1">
    <location>
        <position position="1"/>
    </location>
</feature>
<evidence type="ECO:0000313" key="1">
    <source>
        <dbReference type="EMBL" id="JAT04405.1"/>
    </source>
</evidence>
<dbReference type="AlphaFoldDB" id="A0A1B6JYX2"/>
<evidence type="ECO:0008006" key="2">
    <source>
        <dbReference type="Google" id="ProtNLM"/>
    </source>
</evidence>
<accession>A0A1B6JYX2</accession>
<gene>
    <name evidence="1" type="ORF">g.56250</name>
</gene>
<name>A0A1B6JYX2_9HEMI</name>
<sequence length="181" mass="19128">LIGSGLDVRQQENVEVRGLHIVSVNEHVANGGMGLSIVNSNNVYIGESNISKCGGGTIGIQGVSKNVVISNNELCGRTRYSAFGDQTHSSLVNIVVNGSNVLTVNNIISYVGSPININEPSSDVAATVAPSLVYMRGNHFSTAPRGLFNIMDSITLTVVVEGNEFCRVTPIAIGREDMVKP</sequence>
<dbReference type="SUPFAM" id="SSF51126">
    <property type="entry name" value="Pectin lyase-like"/>
    <property type="match status" value="1"/>
</dbReference>
<dbReference type="InterPro" id="IPR011050">
    <property type="entry name" value="Pectin_lyase_fold/virulence"/>
</dbReference>
<dbReference type="Gene3D" id="2.160.20.10">
    <property type="entry name" value="Single-stranded right-handed beta-helix, Pectin lyase-like"/>
    <property type="match status" value="1"/>
</dbReference>
<organism evidence="1">
    <name type="scientific">Homalodisca liturata</name>
    <dbReference type="NCBI Taxonomy" id="320908"/>
    <lineage>
        <taxon>Eukaryota</taxon>
        <taxon>Metazoa</taxon>
        <taxon>Ecdysozoa</taxon>
        <taxon>Arthropoda</taxon>
        <taxon>Hexapoda</taxon>
        <taxon>Insecta</taxon>
        <taxon>Pterygota</taxon>
        <taxon>Neoptera</taxon>
        <taxon>Paraneoptera</taxon>
        <taxon>Hemiptera</taxon>
        <taxon>Auchenorrhyncha</taxon>
        <taxon>Membracoidea</taxon>
        <taxon>Cicadellidae</taxon>
        <taxon>Cicadellinae</taxon>
        <taxon>Proconiini</taxon>
        <taxon>Homalodisca</taxon>
    </lineage>
</organism>
<proteinExistence type="predicted"/>
<dbReference type="EMBL" id="GECU01003302">
    <property type="protein sequence ID" value="JAT04405.1"/>
    <property type="molecule type" value="Transcribed_RNA"/>
</dbReference>
<protein>
    <recommendedName>
        <fullName evidence="2">Right handed beta helix domain-containing protein</fullName>
    </recommendedName>
</protein>
<feature type="non-terminal residue" evidence="1">
    <location>
        <position position="181"/>
    </location>
</feature>
<dbReference type="InterPro" id="IPR012334">
    <property type="entry name" value="Pectin_lyas_fold"/>
</dbReference>